<dbReference type="Proteomes" id="UP001321473">
    <property type="component" value="Unassembled WGS sequence"/>
</dbReference>
<proteinExistence type="predicted"/>
<evidence type="ECO:0000313" key="2">
    <source>
        <dbReference type="Proteomes" id="UP001321473"/>
    </source>
</evidence>
<dbReference type="EMBL" id="JARKHS020011065">
    <property type="protein sequence ID" value="KAK8778145.1"/>
    <property type="molecule type" value="Genomic_DNA"/>
</dbReference>
<keyword evidence="2" id="KW-1185">Reference proteome</keyword>
<comment type="caution">
    <text evidence="1">The sequence shown here is derived from an EMBL/GenBank/DDBJ whole genome shotgun (WGS) entry which is preliminary data.</text>
</comment>
<dbReference type="AlphaFoldDB" id="A0AAQ4EU48"/>
<sequence>MYSVRLSAKERAACSHTALSLLLQSTDTCQEIAKVLTRRASPRSCGQLSKAPPIECVGKQRAAAALLTAPRLPPSLPGCCYLTARTCFEGKEAEWQGRLERPLPLPVEVGSRPLAHIAGRLWCLSVTAFR</sequence>
<gene>
    <name evidence="1" type="ORF">V5799_020513</name>
</gene>
<name>A0AAQ4EU48_AMBAM</name>
<evidence type="ECO:0000313" key="1">
    <source>
        <dbReference type="EMBL" id="KAK8778145.1"/>
    </source>
</evidence>
<reference evidence="1 2" key="1">
    <citation type="journal article" date="2023" name="Arcadia Sci">
        <title>De novo assembly of a long-read Amblyomma americanum tick genome.</title>
        <authorList>
            <person name="Chou S."/>
            <person name="Poskanzer K.E."/>
            <person name="Rollins M."/>
            <person name="Thuy-Boun P.S."/>
        </authorList>
    </citation>
    <scope>NUCLEOTIDE SEQUENCE [LARGE SCALE GENOMIC DNA]</scope>
    <source>
        <strain evidence="1">F_SG_1</strain>
        <tissue evidence="1">Salivary glands</tissue>
    </source>
</reference>
<accession>A0AAQ4EU48</accession>
<protein>
    <submittedName>
        <fullName evidence="1">Uncharacterized protein</fullName>
    </submittedName>
</protein>
<organism evidence="1 2">
    <name type="scientific">Amblyomma americanum</name>
    <name type="common">Lone star tick</name>
    <dbReference type="NCBI Taxonomy" id="6943"/>
    <lineage>
        <taxon>Eukaryota</taxon>
        <taxon>Metazoa</taxon>
        <taxon>Ecdysozoa</taxon>
        <taxon>Arthropoda</taxon>
        <taxon>Chelicerata</taxon>
        <taxon>Arachnida</taxon>
        <taxon>Acari</taxon>
        <taxon>Parasitiformes</taxon>
        <taxon>Ixodida</taxon>
        <taxon>Ixodoidea</taxon>
        <taxon>Ixodidae</taxon>
        <taxon>Amblyomminae</taxon>
        <taxon>Amblyomma</taxon>
    </lineage>
</organism>